<proteinExistence type="predicted"/>
<name>A0AAW7DEY3_9FLAO</name>
<dbReference type="RefSeq" id="WP_276682010.1">
    <property type="nucleotide sequence ID" value="NZ_JACALR010000002.1"/>
</dbReference>
<evidence type="ECO:0000313" key="1">
    <source>
        <dbReference type="EMBL" id="MDM1550509.1"/>
    </source>
</evidence>
<reference evidence="1" key="2">
    <citation type="journal article" date="2022" name="Sci. Total Environ.">
        <title>Prevalence, transmission, and molecular epidemiology of tet(X)-positive bacteria among humans, animals, and environmental niches in China: An epidemiological, and genomic-based study.</title>
        <authorList>
            <person name="Dong N."/>
            <person name="Zeng Y."/>
            <person name="Cai C."/>
            <person name="Sun C."/>
            <person name="Lu J."/>
            <person name="Liu C."/>
            <person name="Zhou H."/>
            <person name="Sun Q."/>
            <person name="Shu L."/>
            <person name="Wang H."/>
            <person name="Wang Y."/>
            <person name="Wang S."/>
            <person name="Wu C."/>
            <person name="Chan E.W."/>
            <person name="Chen G."/>
            <person name="Shen Z."/>
            <person name="Chen S."/>
            <person name="Zhang R."/>
        </authorList>
    </citation>
    <scope>NUCLEOTIDE SEQUENCE</scope>
    <source>
        <strain evidence="1">210</strain>
    </source>
</reference>
<evidence type="ECO:0000313" key="2">
    <source>
        <dbReference type="Proteomes" id="UP001173578"/>
    </source>
</evidence>
<dbReference type="EMBL" id="JACALR010000002">
    <property type="protein sequence ID" value="MDM1550509.1"/>
    <property type="molecule type" value="Genomic_DNA"/>
</dbReference>
<comment type="caution">
    <text evidence="1">The sequence shown here is derived from an EMBL/GenBank/DDBJ whole genome shotgun (WGS) entry which is preliminary data.</text>
</comment>
<reference evidence="1" key="1">
    <citation type="submission" date="2020-06" db="EMBL/GenBank/DDBJ databases">
        <authorList>
            <person name="Dong N."/>
        </authorList>
    </citation>
    <scope>NUCLEOTIDE SEQUENCE</scope>
    <source>
        <strain evidence="1">210</strain>
    </source>
</reference>
<gene>
    <name evidence="1" type="ORF">HX095_04710</name>
</gene>
<dbReference type="AlphaFoldDB" id="A0AAW7DEY3"/>
<sequence>MINGRINEELDNLIYYINEYQKAKINLSEAINRTQIDDANYTLELNLLAIESVFNLNHELKEIVLPKEINKKECIEGSFLSTNFVNDVRNYIHKVKNYT</sequence>
<dbReference type="Proteomes" id="UP001173578">
    <property type="component" value="Unassembled WGS sequence"/>
</dbReference>
<accession>A0AAW7DEY3</accession>
<organism evidence="1 2">
    <name type="scientific">Empedobacter falsenii</name>
    <dbReference type="NCBI Taxonomy" id="343874"/>
    <lineage>
        <taxon>Bacteria</taxon>
        <taxon>Pseudomonadati</taxon>
        <taxon>Bacteroidota</taxon>
        <taxon>Flavobacteriia</taxon>
        <taxon>Flavobacteriales</taxon>
        <taxon>Weeksellaceae</taxon>
        <taxon>Empedobacter</taxon>
    </lineage>
</organism>
<protein>
    <submittedName>
        <fullName evidence="1">Uncharacterized protein</fullName>
    </submittedName>
</protein>